<organism evidence="2 3">
    <name type="scientific">Actinomadura namibiensis</name>
    <dbReference type="NCBI Taxonomy" id="182080"/>
    <lineage>
        <taxon>Bacteria</taxon>
        <taxon>Bacillati</taxon>
        <taxon>Actinomycetota</taxon>
        <taxon>Actinomycetes</taxon>
        <taxon>Streptosporangiales</taxon>
        <taxon>Thermomonosporaceae</taxon>
        <taxon>Actinomadura</taxon>
    </lineage>
</organism>
<comment type="caution">
    <text evidence="2">The sequence shown here is derived from an EMBL/GenBank/DDBJ whole genome shotgun (WGS) entry which is preliminary data.</text>
</comment>
<protein>
    <submittedName>
        <fullName evidence="2">Uncharacterized protein</fullName>
    </submittedName>
</protein>
<evidence type="ECO:0000313" key="3">
    <source>
        <dbReference type="Proteomes" id="UP000572680"/>
    </source>
</evidence>
<evidence type="ECO:0000313" key="2">
    <source>
        <dbReference type="EMBL" id="MBA8954615.1"/>
    </source>
</evidence>
<evidence type="ECO:0000256" key="1">
    <source>
        <dbReference type="SAM" id="Phobius"/>
    </source>
</evidence>
<dbReference type="Proteomes" id="UP000572680">
    <property type="component" value="Unassembled WGS sequence"/>
</dbReference>
<feature type="transmembrane region" description="Helical" evidence="1">
    <location>
        <begin position="6"/>
        <end position="26"/>
    </location>
</feature>
<keyword evidence="1" id="KW-1133">Transmembrane helix</keyword>
<reference evidence="2 3" key="1">
    <citation type="submission" date="2020-08" db="EMBL/GenBank/DDBJ databases">
        <title>Genomic Encyclopedia of Type Strains, Phase IV (KMG-IV): sequencing the most valuable type-strain genomes for metagenomic binning, comparative biology and taxonomic classification.</title>
        <authorList>
            <person name="Goeker M."/>
        </authorList>
    </citation>
    <scope>NUCLEOTIDE SEQUENCE [LARGE SCALE GENOMIC DNA]</scope>
    <source>
        <strain evidence="2 3">DSM 44197</strain>
    </source>
</reference>
<accession>A0A7W3LUT0</accession>
<dbReference type="AlphaFoldDB" id="A0A7W3LUT0"/>
<dbReference type="RefSeq" id="WP_281400614.1">
    <property type="nucleotide sequence ID" value="NZ_BAAALP010000011.1"/>
</dbReference>
<gene>
    <name evidence="2" type="ORF">HNR61_006272</name>
</gene>
<keyword evidence="3" id="KW-1185">Reference proteome</keyword>
<sequence>MSELLAGILAKALLMALEALVVRLFLHWTRTMRYRTAPLPSA</sequence>
<name>A0A7W3LUT0_ACTNM</name>
<dbReference type="EMBL" id="JACJIA010000009">
    <property type="protein sequence ID" value="MBA8954615.1"/>
    <property type="molecule type" value="Genomic_DNA"/>
</dbReference>
<keyword evidence="1" id="KW-0472">Membrane</keyword>
<proteinExistence type="predicted"/>
<keyword evidence="1" id="KW-0812">Transmembrane</keyword>